<dbReference type="Proteomes" id="UP001314170">
    <property type="component" value="Unassembled WGS sequence"/>
</dbReference>
<feature type="signal peptide" evidence="1">
    <location>
        <begin position="1"/>
        <end position="28"/>
    </location>
</feature>
<dbReference type="EMBL" id="CAWUPB010001156">
    <property type="protein sequence ID" value="CAK7338669.1"/>
    <property type="molecule type" value="Genomic_DNA"/>
</dbReference>
<name>A0AAV1RPN7_9ROSI</name>
<evidence type="ECO:0000313" key="2">
    <source>
        <dbReference type="EMBL" id="CAK7338669.1"/>
    </source>
</evidence>
<comment type="caution">
    <text evidence="2">The sequence shown here is derived from an EMBL/GenBank/DDBJ whole genome shotgun (WGS) entry which is preliminary data.</text>
</comment>
<evidence type="ECO:0000313" key="3">
    <source>
        <dbReference type="Proteomes" id="UP001314170"/>
    </source>
</evidence>
<evidence type="ECO:0000256" key="1">
    <source>
        <dbReference type="SAM" id="SignalP"/>
    </source>
</evidence>
<keyword evidence="1" id="KW-0732">Signal</keyword>
<reference evidence="2 3" key="1">
    <citation type="submission" date="2024-01" db="EMBL/GenBank/DDBJ databases">
        <authorList>
            <person name="Waweru B."/>
        </authorList>
    </citation>
    <scope>NUCLEOTIDE SEQUENCE [LARGE SCALE GENOMIC DNA]</scope>
</reference>
<feature type="chain" id="PRO_5043359679" evidence="1">
    <location>
        <begin position="29"/>
        <end position="122"/>
    </location>
</feature>
<accession>A0AAV1RPN7</accession>
<protein>
    <submittedName>
        <fullName evidence="2">Uncharacterized protein</fullName>
    </submittedName>
</protein>
<sequence>MVALRADRLTILILLFLVIMVSVEIGSARNVPETTSVIGDGTAFEGLKIKKCCNEYIQLCCSSADSAAQHDTKSSHELESATKGDDPKVEESLVLGKNRRQIFSLKEGEKKNFRGYCALGIR</sequence>
<gene>
    <name evidence="2" type="ORF">DCAF_LOCUS13717</name>
</gene>
<keyword evidence="3" id="KW-1185">Reference proteome</keyword>
<dbReference type="AlphaFoldDB" id="A0AAV1RPN7"/>
<proteinExistence type="predicted"/>
<organism evidence="2 3">
    <name type="scientific">Dovyalis caffra</name>
    <dbReference type="NCBI Taxonomy" id="77055"/>
    <lineage>
        <taxon>Eukaryota</taxon>
        <taxon>Viridiplantae</taxon>
        <taxon>Streptophyta</taxon>
        <taxon>Embryophyta</taxon>
        <taxon>Tracheophyta</taxon>
        <taxon>Spermatophyta</taxon>
        <taxon>Magnoliopsida</taxon>
        <taxon>eudicotyledons</taxon>
        <taxon>Gunneridae</taxon>
        <taxon>Pentapetalae</taxon>
        <taxon>rosids</taxon>
        <taxon>fabids</taxon>
        <taxon>Malpighiales</taxon>
        <taxon>Salicaceae</taxon>
        <taxon>Flacourtieae</taxon>
        <taxon>Dovyalis</taxon>
    </lineage>
</organism>